<gene>
    <name evidence="1" type="primary">ORF3105</name>
</gene>
<accession>A0A0B6XW57</accession>
<organism evidence="1">
    <name type="scientific">Arion vulgaris</name>
    <dbReference type="NCBI Taxonomy" id="1028688"/>
    <lineage>
        <taxon>Eukaryota</taxon>
        <taxon>Metazoa</taxon>
        <taxon>Spiralia</taxon>
        <taxon>Lophotrochozoa</taxon>
        <taxon>Mollusca</taxon>
        <taxon>Gastropoda</taxon>
        <taxon>Heterobranchia</taxon>
        <taxon>Euthyneura</taxon>
        <taxon>Panpulmonata</taxon>
        <taxon>Eupulmonata</taxon>
        <taxon>Stylommatophora</taxon>
        <taxon>Helicina</taxon>
        <taxon>Arionoidea</taxon>
        <taxon>Arionidae</taxon>
        <taxon>Arion</taxon>
    </lineage>
</organism>
<feature type="non-terminal residue" evidence="1">
    <location>
        <position position="157"/>
    </location>
</feature>
<reference evidence="1" key="1">
    <citation type="submission" date="2014-12" db="EMBL/GenBank/DDBJ databases">
        <title>Insight into the proteome of Arion vulgaris.</title>
        <authorList>
            <person name="Aradska J."/>
            <person name="Bulat T."/>
            <person name="Smidak R."/>
            <person name="Sarate P."/>
            <person name="Gangsoo J."/>
            <person name="Sialana F."/>
            <person name="Bilban M."/>
            <person name="Lubec G."/>
        </authorList>
    </citation>
    <scope>NUCLEOTIDE SEQUENCE</scope>
    <source>
        <tissue evidence="1">Skin</tissue>
    </source>
</reference>
<feature type="non-terminal residue" evidence="1">
    <location>
        <position position="1"/>
    </location>
</feature>
<protein>
    <submittedName>
        <fullName evidence="1">Uncharacterized protein</fullName>
    </submittedName>
</protein>
<proteinExistence type="predicted"/>
<name>A0A0B6XW57_9EUPU</name>
<sequence>PQSGSLSDLLTQKQVVMSARLRGRVKVREVNTLEKAIEQAGGIEAFLFLVAKIFEDSMKTSVTSGNPGMAEYLQSKATHILFQLVHKFPTLSQVFIDANGYAMLAKVLKSSKSIVGYQLLKVLMDACTTESVFKTTQNPSCLVFLNHPEAIIRDTDI</sequence>
<evidence type="ECO:0000313" key="1">
    <source>
        <dbReference type="EMBL" id="CEK48103.1"/>
    </source>
</evidence>
<dbReference type="AlphaFoldDB" id="A0A0B6XW57"/>
<dbReference type="EMBL" id="HACG01001238">
    <property type="protein sequence ID" value="CEK48103.1"/>
    <property type="molecule type" value="Transcribed_RNA"/>
</dbReference>